<protein>
    <recommendedName>
        <fullName evidence="3 14">UDP-N-acetylmuramate--L-alanine ligase</fullName>
        <ecNumber evidence="3 14">6.3.2.8</ecNumber>
    </recommendedName>
</protein>
<accession>A0A9D2NTN3</accession>
<feature type="domain" description="Mur ligase N-terminal catalytic" evidence="15">
    <location>
        <begin position="2"/>
        <end position="102"/>
    </location>
</feature>
<dbReference type="AlphaFoldDB" id="A0A9D2NTN3"/>
<reference evidence="18" key="1">
    <citation type="journal article" date="2021" name="PeerJ">
        <title>Extensive microbial diversity within the chicken gut microbiome revealed by metagenomics and culture.</title>
        <authorList>
            <person name="Gilroy R."/>
            <person name="Ravi A."/>
            <person name="Getino M."/>
            <person name="Pursley I."/>
            <person name="Horton D.L."/>
            <person name="Alikhan N.F."/>
            <person name="Baker D."/>
            <person name="Gharbi K."/>
            <person name="Hall N."/>
            <person name="Watson M."/>
            <person name="Adriaenssens E.M."/>
            <person name="Foster-Nyarko E."/>
            <person name="Jarju S."/>
            <person name="Secka A."/>
            <person name="Antonio M."/>
            <person name="Oren A."/>
            <person name="Chaudhuri R.R."/>
            <person name="La Ragione R."/>
            <person name="Hildebrand F."/>
            <person name="Pallen M.J."/>
        </authorList>
    </citation>
    <scope>NUCLEOTIDE SEQUENCE</scope>
    <source>
        <strain evidence="18">CHK187-11901</strain>
    </source>
</reference>
<dbReference type="InterPro" id="IPR036565">
    <property type="entry name" value="Mur-like_cat_sf"/>
</dbReference>
<dbReference type="GO" id="GO:0009252">
    <property type="term" value="P:peptidoglycan biosynthetic process"/>
    <property type="evidence" value="ECO:0007669"/>
    <property type="project" value="UniProtKB-UniRule"/>
</dbReference>
<keyword evidence="6" id="KW-0132">Cell division</keyword>
<sequence length="434" mass="48685">MHYHFIGIKGSGMASLAEIVADRGDEVSGSDIEKYIFTQKALEERGIPITAFDADNIHEGDTVIIGLAFDESNPEVYKALHTPGVKHYWYNEFLGELLTHYRSISVAGTHGKTTTTGMLAHVLERLSPTGFLIGDGHGEMPRNAENFVLESCEYQRHFLAYHPDYAILTNIELDHVDYYRDIDDYCDAFAAFARQVKKGIVYFGDDPHLPSLTYPVPAISYGLGEHNDVRGVNVEQGEHGMRFDIMYKGELFGHFELPFVGMPLLWNSIGVIALGIMLGADAQLLQEGVASFPGVKRRFIIEENGDNVYIDDYAHHPTAVRYLIEAARIRFPGKRIIAIFKPDRYSRIAYFLDDFGRALDEADEVFLCDFPANAKKEAGVNVTIADLAERCRDAIVIGEDDDAAQLLAQHGPAVYVFMSSKDIYKLKNRLKNFQ</sequence>
<evidence type="ECO:0000256" key="13">
    <source>
        <dbReference type="ARBA" id="ARBA00047833"/>
    </source>
</evidence>
<comment type="subcellular location">
    <subcellularLocation>
        <location evidence="1">Cytoplasm</location>
    </subcellularLocation>
</comment>
<feature type="domain" description="Mur ligase central" evidence="17">
    <location>
        <begin position="106"/>
        <end position="274"/>
    </location>
</feature>
<dbReference type="EC" id="6.3.2.8" evidence="3 14"/>
<evidence type="ECO:0000256" key="6">
    <source>
        <dbReference type="ARBA" id="ARBA00022618"/>
    </source>
</evidence>
<keyword evidence="8" id="KW-0067">ATP-binding</keyword>
<keyword evidence="9" id="KW-0133">Cell shape</keyword>
<dbReference type="GO" id="GO:0005737">
    <property type="term" value="C:cytoplasm"/>
    <property type="evidence" value="ECO:0007669"/>
    <property type="project" value="UniProtKB-SubCell"/>
</dbReference>
<evidence type="ECO:0000256" key="3">
    <source>
        <dbReference type="ARBA" id="ARBA00012211"/>
    </source>
</evidence>
<evidence type="ECO:0000256" key="8">
    <source>
        <dbReference type="ARBA" id="ARBA00022840"/>
    </source>
</evidence>
<dbReference type="SUPFAM" id="SSF51984">
    <property type="entry name" value="MurCD N-terminal domain"/>
    <property type="match status" value="1"/>
</dbReference>
<evidence type="ECO:0000256" key="1">
    <source>
        <dbReference type="ARBA" id="ARBA00004496"/>
    </source>
</evidence>
<comment type="catalytic activity">
    <reaction evidence="13">
        <text>UDP-N-acetyl-alpha-D-muramate + L-alanine + ATP = UDP-N-acetyl-alpha-D-muramoyl-L-alanine + ADP + phosphate + H(+)</text>
        <dbReference type="Rhea" id="RHEA:23372"/>
        <dbReference type="ChEBI" id="CHEBI:15378"/>
        <dbReference type="ChEBI" id="CHEBI:30616"/>
        <dbReference type="ChEBI" id="CHEBI:43474"/>
        <dbReference type="ChEBI" id="CHEBI:57972"/>
        <dbReference type="ChEBI" id="CHEBI:70757"/>
        <dbReference type="ChEBI" id="CHEBI:83898"/>
        <dbReference type="ChEBI" id="CHEBI:456216"/>
        <dbReference type="EC" id="6.3.2.8"/>
    </reaction>
</comment>
<evidence type="ECO:0000256" key="5">
    <source>
        <dbReference type="ARBA" id="ARBA00022598"/>
    </source>
</evidence>
<gene>
    <name evidence="18" type="primary">murC</name>
    <name evidence="18" type="ORF">H9702_05300</name>
</gene>
<dbReference type="PANTHER" id="PTHR43445:SF3">
    <property type="entry name" value="UDP-N-ACETYLMURAMATE--L-ALANINE LIGASE"/>
    <property type="match status" value="1"/>
</dbReference>
<dbReference type="GO" id="GO:0005524">
    <property type="term" value="F:ATP binding"/>
    <property type="evidence" value="ECO:0007669"/>
    <property type="project" value="UniProtKB-KW"/>
</dbReference>
<comment type="caution">
    <text evidence="18">The sequence shown here is derived from an EMBL/GenBank/DDBJ whole genome shotgun (WGS) entry which is preliminary data.</text>
</comment>
<keyword evidence="11" id="KW-0131">Cell cycle</keyword>
<evidence type="ECO:0000256" key="9">
    <source>
        <dbReference type="ARBA" id="ARBA00022960"/>
    </source>
</evidence>
<dbReference type="SUPFAM" id="SSF53244">
    <property type="entry name" value="MurD-like peptide ligases, peptide-binding domain"/>
    <property type="match status" value="1"/>
</dbReference>
<keyword evidence="5 18" id="KW-0436">Ligase</keyword>
<dbReference type="InterPro" id="IPR036615">
    <property type="entry name" value="Mur_ligase_C_dom_sf"/>
</dbReference>
<dbReference type="Gene3D" id="3.40.50.720">
    <property type="entry name" value="NAD(P)-binding Rossmann-like Domain"/>
    <property type="match status" value="1"/>
</dbReference>
<dbReference type="EMBL" id="DWWM01000032">
    <property type="protein sequence ID" value="HJC36528.1"/>
    <property type="molecule type" value="Genomic_DNA"/>
</dbReference>
<keyword evidence="12" id="KW-0961">Cell wall biogenesis/degradation</keyword>
<keyword evidence="10" id="KW-0573">Peptidoglycan synthesis</keyword>
<reference evidence="18" key="2">
    <citation type="submission" date="2021-04" db="EMBL/GenBank/DDBJ databases">
        <authorList>
            <person name="Gilroy R."/>
        </authorList>
    </citation>
    <scope>NUCLEOTIDE SEQUENCE</scope>
    <source>
        <strain evidence="18">CHK187-11901</strain>
    </source>
</reference>
<evidence type="ECO:0000256" key="7">
    <source>
        <dbReference type="ARBA" id="ARBA00022741"/>
    </source>
</evidence>
<dbReference type="GO" id="GO:0008763">
    <property type="term" value="F:UDP-N-acetylmuramate-L-alanine ligase activity"/>
    <property type="evidence" value="ECO:0007669"/>
    <property type="project" value="UniProtKB-UniRule"/>
</dbReference>
<dbReference type="Pfam" id="PF02875">
    <property type="entry name" value="Mur_ligase_C"/>
    <property type="match status" value="1"/>
</dbReference>
<dbReference type="InterPro" id="IPR050061">
    <property type="entry name" value="MurCDEF_pg_biosynth"/>
</dbReference>
<evidence type="ECO:0000256" key="10">
    <source>
        <dbReference type="ARBA" id="ARBA00022984"/>
    </source>
</evidence>
<dbReference type="InterPro" id="IPR004101">
    <property type="entry name" value="Mur_ligase_C"/>
</dbReference>
<dbReference type="NCBIfam" id="TIGR01082">
    <property type="entry name" value="murC"/>
    <property type="match status" value="1"/>
</dbReference>
<keyword evidence="4" id="KW-0963">Cytoplasm</keyword>
<evidence type="ECO:0000256" key="11">
    <source>
        <dbReference type="ARBA" id="ARBA00023306"/>
    </source>
</evidence>
<evidence type="ECO:0000313" key="18">
    <source>
        <dbReference type="EMBL" id="HJC36528.1"/>
    </source>
</evidence>
<evidence type="ECO:0000259" key="17">
    <source>
        <dbReference type="Pfam" id="PF08245"/>
    </source>
</evidence>
<feature type="domain" description="Mur ligase C-terminal" evidence="16">
    <location>
        <begin position="300"/>
        <end position="410"/>
    </location>
</feature>
<dbReference type="GO" id="GO:0051301">
    <property type="term" value="P:cell division"/>
    <property type="evidence" value="ECO:0007669"/>
    <property type="project" value="UniProtKB-KW"/>
</dbReference>
<dbReference type="InterPro" id="IPR013221">
    <property type="entry name" value="Mur_ligase_cen"/>
</dbReference>
<dbReference type="SUPFAM" id="SSF53623">
    <property type="entry name" value="MurD-like peptide ligases, catalytic domain"/>
    <property type="match status" value="1"/>
</dbReference>
<proteinExistence type="predicted"/>
<dbReference type="Pfam" id="PF08245">
    <property type="entry name" value="Mur_ligase_M"/>
    <property type="match status" value="1"/>
</dbReference>
<evidence type="ECO:0000313" key="19">
    <source>
        <dbReference type="Proteomes" id="UP000823896"/>
    </source>
</evidence>
<dbReference type="Proteomes" id="UP000823896">
    <property type="component" value="Unassembled WGS sequence"/>
</dbReference>
<evidence type="ECO:0000256" key="12">
    <source>
        <dbReference type="ARBA" id="ARBA00023316"/>
    </source>
</evidence>
<dbReference type="Pfam" id="PF01225">
    <property type="entry name" value="Mur_ligase"/>
    <property type="match status" value="1"/>
</dbReference>
<name>A0A9D2NTN3_9FIRM</name>
<evidence type="ECO:0000259" key="15">
    <source>
        <dbReference type="Pfam" id="PF01225"/>
    </source>
</evidence>
<dbReference type="InterPro" id="IPR000713">
    <property type="entry name" value="Mur_ligase_N"/>
</dbReference>
<organism evidence="18 19">
    <name type="scientific">Candidatus Merdibacter merdavium</name>
    <dbReference type="NCBI Taxonomy" id="2838692"/>
    <lineage>
        <taxon>Bacteria</taxon>
        <taxon>Bacillati</taxon>
        <taxon>Bacillota</taxon>
        <taxon>Erysipelotrichia</taxon>
        <taxon>Erysipelotrichales</taxon>
        <taxon>Erysipelotrichaceae</taxon>
        <taxon>Merdibacter</taxon>
    </lineage>
</organism>
<comment type="pathway">
    <text evidence="2">Cell wall biogenesis; peptidoglycan biosynthesis.</text>
</comment>
<dbReference type="Gene3D" id="3.90.190.20">
    <property type="entry name" value="Mur ligase, C-terminal domain"/>
    <property type="match status" value="1"/>
</dbReference>
<dbReference type="PANTHER" id="PTHR43445">
    <property type="entry name" value="UDP-N-ACETYLMURAMATE--L-ALANINE LIGASE-RELATED"/>
    <property type="match status" value="1"/>
</dbReference>
<dbReference type="GO" id="GO:0008360">
    <property type="term" value="P:regulation of cell shape"/>
    <property type="evidence" value="ECO:0007669"/>
    <property type="project" value="UniProtKB-KW"/>
</dbReference>
<evidence type="ECO:0000259" key="16">
    <source>
        <dbReference type="Pfam" id="PF02875"/>
    </source>
</evidence>
<evidence type="ECO:0000256" key="2">
    <source>
        <dbReference type="ARBA" id="ARBA00004752"/>
    </source>
</evidence>
<evidence type="ECO:0000256" key="4">
    <source>
        <dbReference type="ARBA" id="ARBA00022490"/>
    </source>
</evidence>
<evidence type="ECO:0000256" key="14">
    <source>
        <dbReference type="NCBIfam" id="TIGR01082"/>
    </source>
</evidence>
<keyword evidence="7" id="KW-0547">Nucleotide-binding</keyword>
<dbReference type="GO" id="GO:0071555">
    <property type="term" value="P:cell wall organization"/>
    <property type="evidence" value="ECO:0007669"/>
    <property type="project" value="UniProtKB-KW"/>
</dbReference>
<dbReference type="Gene3D" id="3.40.1190.10">
    <property type="entry name" value="Mur-like, catalytic domain"/>
    <property type="match status" value="1"/>
</dbReference>
<dbReference type="InterPro" id="IPR005758">
    <property type="entry name" value="UDP-N-AcMur_Ala_ligase_MurC"/>
</dbReference>